<name>A0AA39UIH7_9AGAR</name>
<keyword evidence="2" id="KW-1185">Reference proteome</keyword>
<evidence type="ECO:0000313" key="1">
    <source>
        <dbReference type="EMBL" id="KAK0484094.1"/>
    </source>
</evidence>
<sequence>MNLLKRTDAKKLDQRQMRTTLRAGYRTLVFGPTHFCEKRSLMDTQCSPHRRGECRPVFEGEELELLGDMVRKACKMSLDDVVHELRDDAQIGWIDYEPSAIDIDSTDDAFLAIQGGRFGHSIACPWHSKAVETDTSCSGIADAAKEYGEILVSLLAQDMRASQSFVGHSPDSSQGNFSVRYSCRGDLSPILNVNEAEADEDFEYNPYYDKGFFFQEDDEARRGHWMAWQNVQVNATEITESRRQGGYT</sequence>
<proteinExistence type="predicted"/>
<dbReference type="Proteomes" id="UP001175228">
    <property type="component" value="Unassembled WGS sequence"/>
</dbReference>
<comment type="caution">
    <text evidence="1">The sequence shown here is derived from an EMBL/GenBank/DDBJ whole genome shotgun (WGS) entry which is preliminary data.</text>
</comment>
<accession>A0AA39UIH7</accession>
<protein>
    <submittedName>
        <fullName evidence="1">Uncharacterized protein</fullName>
    </submittedName>
</protein>
<reference evidence="1" key="1">
    <citation type="submission" date="2023-06" db="EMBL/GenBank/DDBJ databases">
        <authorList>
            <consortium name="Lawrence Berkeley National Laboratory"/>
            <person name="Ahrendt S."/>
            <person name="Sahu N."/>
            <person name="Indic B."/>
            <person name="Wong-Bajracharya J."/>
            <person name="Merenyi Z."/>
            <person name="Ke H.-M."/>
            <person name="Monk M."/>
            <person name="Kocsube S."/>
            <person name="Drula E."/>
            <person name="Lipzen A."/>
            <person name="Balint B."/>
            <person name="Henrissat B."/>
            <person name="Andreopoulos B."/>
            <person name="Martin F.M."/>
            <person name="Harder C.B."/>
            <person name="Rigling D."/>
            <person name="Ford K.L."/>
            <person name="Foster G.D."/>
            <person name="Pangilinan J."/>
            <person name="Papanicolaou A."/>
            <person name="Barry K."/>
            <person name="LaButti K."/>
            <person name="Viragh M."/>
            <person name="Koriabine M."/>
            <person name="Yan M."/>
            <person name="Riley R."/>
            <person name="Champramary S."/>
            <person name="Plett K.L."/>
            <person name="Tsai I.J."/>
            <person name="Slot J."/>
            <person name="Sipos G."/>
            <person name="Plett J."/>
            <person name="Nagy L.G."/>
            <person name="Grigoriev I.V."/>
        </authorList>
    </citation>
    <scope>NUCLEOTIDE SEQUENCE</scope>
    <source>
        <strain evidence="1">HWK02</strain>
    </source>
</reference>
<organism evidence="1 2">
    <name type="scientific">Armillaria luteobubalina</name>
    <dbReference type="NCBI Taxonomy" id="153913"/>
    <lineage>
        <taxon>Eukaryota</taxon>
        <taxon>Fungi</taxon>
        <taxon>Dikarya</taxon>
        <taxon>Basidiomycota</taxon>
        <taxon>Agaricomycotina</taxon>
        <taxon>Agaricomycetes</taxon>
        <taxon>Agaricomycetidae</taxon>
        <taxon>Agaricales</taxon>
        <taxon>Marasmiineae</taxon>
        <taxon>Physalacriaceae</taxon>
        <taxon>Armillaria</taxon>
    </lineage>
</organism>
<evidence type="ECO:0000313" key="2">
    <source>
        <dbReference type="Proteomes" id="UP001175228"/>
    </source>
</evidence>
<dbReference type="AlphaFoldDB" id="A0AA39UIH7"/>
<dbReference type="EMBL" id="JAUEPU010000059">
    <property type="protein sequence ID" value="KAK0484094.1"/>
    <property type="molecule type" value="Genomic_DNA"/>
</dbReference>
<gene>
    <name evidence="1" type="ORF">EDD18DRAFT_1112145</name>
</gene>